<feature type="chain" id="PRO_5036714224" evidence="1">
    <location>
        <begin position="20"/>
        <end position="93"/>
    </location>
</feature>
<evidence type="ECO:0000313" key="2">
    <source>
        <dbReference type="EMBL" id="MBL0391680.1"/>
    </source>
</evidence>
<dbReference type="Proteomes" id="UP000599109">
    <property type="component" value="Unassembled WGS sequence"/>
</dbReference>
<reference evidence="2 3" key="1">
    <citation type="journal article" date="2017" name="Int. J. Syst. Evol. Microbiol.">
        <title>Ramlibacter monticola sp. nov., isolated from forest soil.</title>
        <authorList>
            <person name="Chaudhary D.K."/>
            <person name="Kim J."/>
        </authorList>
    </citation>
    <scope>NUCLEOTIDE SEQUENCE [LARGE SCALE GENOMIC DNA]</scope>
    <source>
        <strain evidence="2 3">KACC 19175</strain>
    </source>
</reference>
<keyword evidence="3" id="KW-1185">Reference proteome</keyword>
<dbReference type="InterPro" id="IPR011690">
    <property type="entry name" value="P_starv_induced_PsiF"/>
</dbReference>
<name>A0A937CSN6_9BURK</name>
<sequence length="93" mass="10451">MKKIAAVVAMTVISIGVQATDLKEPTPQQQLATTCNAEAHYRELKGQDRNRFVSSCLSEGRKRQGEVMKSCNEAAQYKKADERRKFMAECQRG</sequence>
<evidence type="ECO:0000256" key="1">
    <source>
        <dbReference type="SAM" id="SignalP"/>
    </source>
</evidence>
<feature type="signal peptide" evidence="1">
    <location>
        <begin position="1"/>
        <end position="19"/>
    </location>
</feature>
<accession>A0A937CSN6</accession>
<dbReference type="RefSeq" id="WP_201674291.1">
    <property type="nucleotide sequence ID" value="NZ_JAEQNE010000002.1"/>
</dbReference>
<dbReference type="EMBL" id="JAEQNE010000002">
    <property type="protein sequence ID" value="MBL0391680.1"/>
    <property type="molecule type" value="Genomic_DNA"/>
</dbReference>
<comment type="caution">
    <text evidence="2">The sequence shown here is derived from an EMBL/GenBank/DDBJ whole genome shotgun (WGS) entry which is preliminary data.</text>
</comment>
<keyword evidence="1" id="KW-0732">Signal</keyword>
<proteinExistence type="predicted"/>
<evidence type="ECO:0000313" key="3">
    <source>
        <dbReference type="Proteomes" id="UP000599109"/>
    </source>
</evidence>
<dbReference type="Pfam" id="PF07769">
    <property type="entry name" value="PsiF_repeat"/>
    <property type="match status" value="2"/>
</dbReference>
<gene>
    <name evidence="2" type="ORF">JJ685_11090</name>
</gene>
<organism evidence="2 3">
    <name type="scientific">Ramlibacter monticola</name>
    <dbReference type="NCBI Taxonomy" id="1926872"/>
    <lineage>
        <taxon>Bacteria</taxon>
        <taxon>Pseudomonadati</taxon>
        <taxon>Pseudomonadota</taxon>
        <taxon>Betaproteobacteria</taxon>
        <taxon>Burkholderiales</taxon>
        <taxon>Comamonadaceae</taxon>
        <taxon>Ramlibacter</taxon>
    </lineage>
</organism>
<protein>
    <submittedName>
        <fullName evidence="2">PsiF repeat protein</fullName>
    </submittedName>
</protein>
<dbReference type="AlphaFoldDB" id="A0A937CSN6"/>